<evidence type="ECO:0000313" key="3">
    <source>
        <dbReference type="Proteomes" id="UP000008888"/>
    </source>
</evidence>
<protein>
    <submittedName>
        <fullName evidence="2">Uncharacterized protein</fullName>
    </submittedName>
</protein>
<name>F9ZWN4_METMM</name>
<dbReference type="HOGENOM" id="CLU_182210_0_0_6"/>
<reference evidence="2 3" key="1">
    <citation type="journal article" date="2011" name="J. Bacteriol.">
        <title>Complete Genome Sequence of the Aerobic Marine Methanotroph Methylomonas methanica MC09.</title>
        <authorList>
            <person name="Boden R."/>
            <person name="Cunliffe M."/>
            <person name="Scanlan J."/>
            <person name="Moussard H."/>
            <person name="Kits K.D."/>
            <person name="Klotz M.G."/>
            <person name="Jetten M.S."/>
            <person name="Vuilleumier S."/>
            <person name="Han J."/>
            <person name="Peters L."/>
            <person name="Mikhailova N."/>
            <person name="Teshima H."/>
            <person name="Tapia R."/>
            <person name="Kyrpides N."/>
            <person name="Ivanova N."/>
            <person name="Pagani I."/>
            <person name="Cheng J.F."/>
            <person name="Goodwin L."/>
            <person name="Han C."/>
            <person name="Hauser L."/>
            <person name="Land M.L."/>
            <person name="Lapidus A."/>
            <person name="Lucas S."/>
            <person name="Pitluck S."/>
            <person name="Woyke T."/>
            <person name="Stein L."/>
            <person name="Murrell J.C."/>
        </authorList>
    </citation>
    <scope>NUCLEOTIDE SEQUENCE [LARGE SCALE GENOMIC DNA]</scope>
    <source>
        <strain evidence="2 3">MC09</strain>
    </source>
</reference>
<dbReference type="RefSeq" id="WP_013819118.1">
    <property type="nucleotide sequence ID" value="NC_015572.1"/>
</dbReference>
<sequence length="94" mass="10974">MPSQPVSPNPTIETVQQVEANYPSARYFQVHFEFLQEQFQQTLTLLESLQARMQRLEQQLASSTLHRDIYPSPLQSMLAQKEDVRSPWDKAGRR</sequence>
<dbReference type="STRING" id="857087.Metme_2486"/>
<dbReference type="Proteomes" id="UP000008888">
    <property type="component" value="Chromosome"/>
</dbReference>
<proteinExistence type="predicted"/>
<keyword evidence="3" id="KW-1185">Reference proteome</keyword>
<gene>
    <name evidence="2" type="ordered locus">Metme_2486</name>
</gene>
<feature type="coiled-coil region" evidence="1">
    <location>
        <begin position="32"/>
        <end position="66"/>
    </location>
</feature>
<keyword evidence="1" id="KW-0175">Coiled coil</keyword>
<dbReference type="EMBL" id="CP002738">
    <property type="protein sequence ID" value="AEG00881.1"/>
    <property type="molecule type" value="Genomic_DNA"/>
</dbReference>
<dbReference type="OrthoDB" id="5570466at2"/>
<dbReference type="KEGG" id="mmt:Metme_2486"/>
<accession>F9ZWN4</accession>
<reference key="2">
    <citation type="submission" date="2011-05" db="EMBL/GenBank/DDBJ databases">
        <title>Complete genome sequence of the aerobic marine methanotroph Methylomonas methanica MC09.</title>
        <authorList>
            <person name="Boden R."/>
            <person name="Cunliffe M."/>
            <person name="Scanlan J."/>
            <person name="Moussard H."/>
            <person name="Kits K.D."/>
            <person name="Klotz M."/>
            <person name="Jetten M."/>
            <person name="Vuilleumier S."/>
            <person name="Han J."/>
            <person name="Peters L."/>
            <person name="Mikhailova N."/>
            <person name="Teshima H."/>
            <person name="Tapia R."/>
            <person name="Kyrpides N."/>
            <person name="Ivanova N."/>
            <person name="Pagani I."/>
            <person name="Cheng J.-F."/>
            <person name="Goodwin L."/>
            <person name="Han C."/>
            <person name="Hauser L."/>
            <person name="Land M."/>
            <person name="Lapidus A."/>
            <person name="Lucas S."/>
            <person name="Pitluck S."/>
            <person name="Woyke T."/>
            <person name="Stein L.Y."/>
            <person name="Murrell C."/>
        </authorList>
    </citation>
    <scope>NUCLEOTIDE SEQUENCE</scope>
    <source>
        <strain>MC09</strain>
    </source>
</reference>
<evidence type="ECO:0000313" key="2">
    <source>
        <dbReference type="EMBL" id="AEG00881.1"/>
    </source>
</evidence>
<organism evidence="2 3">
    <name type="scientific">Methylomonas methanica (strain DSM 25384 / MC09)</name>
    <dbReference type="NCBI Taxonomy" id="857087"/>
    <lineage>
        <taxon>Bacteria</taxon>
        <taxon>Pseudomonadati</taxon>
        <taxon>Pseudomonadota</taxon>
        <taxon>Gammaproteobacteria</taxon>
        <taxon>Methylococcales</taxon>
        <taxon>Methylococcaceae</taxon>
        <taxon>Methylomonas</taxon>
    </lineage>
</organism>
<evidence type="ECO:0000256" key="1">
    <source>
        <dbReference type="SAM" id="Coils"/>
    </source>
</evidence>
<dbReference type="AlphaFoldDB" id="F9ZWN4"/>
<reference evidence="3" key="3">
    <citation type="submission" date="2011-05" db="EMBL/GenBank/DDBJ databases">
        <title>Complete sequence of Methylomonas methanica MC09.</title>
        <authorList>
            <consortium name="US DOE Joint Genome Institute"/>
            <person name="Lucas S."/>
            <person name="Han J."/>
            <person name="Lapidus A."/>
            <person name="Cheng J.-F."/>
            <person name="Goodwin L."/>
            <person name="Pitluck S."/>
            <person name="Peters L."/>
            <person name="Mikhailova N."/>
            <person name="Teshima H."/>
            <person name="Han C."/>
            <person name="Tapia R."/>
            <person name="Land M."/>
            <person name="Hauser L."/>
            <person name="Kyrpides N."/>
            <person name="Ivanova N."/>
            <person name="Pagani I."/>
            <person name="Stein L."/>
            <person name="Woyke T."/>
        </authorList>
    </citation>
    <scope>NUCLEOTIDE SEQUENCE [LARGE SCALE GENOMIC DNA]</scope>
    <source>
        <strain evidence="3">MC09</strain>
    </source>
</reference>